<dbReference type="InterPro" id="IPR005474">
    <property type="entry name" value="Transketolase_N"/>
</dbReference>
<dbReference type="STRING" id="1618671.UY67_C0008G0008"/>
<dbReference type="Proteomes" id="UP000034273">
    <property type="component" value="Unassembled WGS sequence"/>
</dbReference>
<evidence type="ECO:0000259" key="4">
    <source>
        <dbReference type="Pfam" id="PF00456"/>
    </source>
</evidence>
<dbReference type="SUPFAM" id="SSF52518">
    <property type="entry name" value="Thiamin diphosphate-binding fold (THDP-binding)"/>
    <property type="match status" value="1"/>
</dbReference>
<dbReference type="PANTHER" id="PTHR47514:SF1">
    <property type="entry name" value="TRANSKETOLASE N-TERMINAL SECTION-RELATED"/>
    <property type="match status" value="1"/>
</dbReference>
<evidence type="ECO:0000313" key="6">
    <source>
        <dbReference type="Proteomes" id="UP000034273"/>
    </source>
</evidence>
<comment type="similarity">
    <text evidence="2">Belongs to the transketolase family.</text>
</comment>
<dbReference type="Gene3D" id="3.40.50.970">
    <property type="match status" value="1"/>
</dbReference>
<reference evidence="5 6" key="1">
    <citation type="journal article" date="2015" name="Nature">
        <title>rRNA introns, odd ribosomes, and small enigmatic genomes across a large radiation of phyla.</title>
        <authorList>
            <person name="Brown C.T."/>
            <person name="Hug L.A."/>
            <person name="Thomas B.C."/>
            <person name="Sharon I."/>
            <person name="Castelle C.J."/>
            <person name="Singh A."/>
            <person name="Wilkins M.J."/>
            <person name="Williams K.H."/>
            <person name="Banfield J.F."/>
        </authorList>
    </citation>
    <scope>NUCLEOTIDE SEQUENCE [LARGE SCALE GENOMIC DNA]</scope>
</reference>
<dbReference type="InterPro" id="IPR029061">
    <property type="entry name" value="THDP-binding"/>
</dbReference>
<dbReference type="PANTHER" id="PTHR47514">
    <property type="entry name" value="TRANSKETOLASE N-TERMINAL SECTION-RELATED"/>
    <property type="match status" value="1"/>
</dbReference>
<dbReference type="EMBL" id="LCQW01000008">
    <property type="protein sequence ID" value="KKW24367.1"/>
    <property type="molecule type" value="Genomic_DNA"/>
</dbReference>
<comment type="cofactor">
    <cofactor evidence="1">
        <name>thiamine diphosphate</name>
        <dbReference type="ChEBI" id="CHEBI:58937"/>
    </cofactor>
</comment>
<accession>A0A0G1Z9K8</accession>
<name>A0A0G1Z9K8_9BACT</name>
<evidence type="ECO:0000256" key="1">
    <source>
        <dbReference type="ARBA" id="ARBA00001964"/>
    </source>
</evidence>
<evidence type="ECO:0000313" key="5">
    <source>
        <dbReference type="EMBL" id="KKW24367.1"/>
    </source>
</evidence>
<dbReference type="Pfam" id="PF00456">
    <property type="entry name" value="Transketolase_N"/>
    <property type="match status" value="1"/>
</dbReference>
<dbReference type="PATRIC" id="fig|1618671.3.peg.379"/>
<organism evidence="5 6">
    <name type="scientific">Candidatus Kaiserbacteria bacterium GW2011_GWA2_52_12</name>
    <dbReference type="NCBI Taxonomy" id="1618671"/>
    <lineage>
        <taxon>Bacteria</taxon>
        <taxon>Candidatus Kaiseribacteriota</taxon>
    </lineage>
</organism>
<comment type="caution">
    <text evidence="5">The sequence shown here is derived from an EMBL/GenBank/DDBJ whole genome shotgun (WGS) entry which is preliminary data.</text>
</comment>
<keyword evidence="3" id="KW-0786">Thiamine pyrophosphate</keyword>
<evidence type="ECO:0000256" key="2">
    <source>
        <dbReference type="ARBA" id="ARBA00007131"/>
    </source>
</evidence>
<gene>
    <name evidence="5" type="ORF">UY67_C0008G0008</name>
</gene>
<dbReference type="AlphaFoldDB" id="A0A0G1Z9K8"/>
<evidence type="ECO:0000256" key="3">
    <source>
        <dbReference type="ARBA" id="ARBA00023052"/>
    </source>
</evidence>
<proteinExistence type="inferred from homology"/>
<dbReference type="CDD" id="cd02012">
    <property type="entry name" value="TPP_TK"/>
    <property type="match status" value="1"/>
</dbReference>
<sequence>MIFWARACVTIEEMEPLTDAEVHELSLKANAIRQTVIEMLLAAGSGHTAGPLGMADIFTALYFRVLKHDPKHPDWAERDRLFLSNGHITPVRYATMAHAGYFPVEECLMLRKFGSRLQGHPERERLPGVETTSGPLGSGLSQASGYAYAARMDGSTNSPQAADFRVYCAMSDGEHQEGNLWEAAMFAGAKHLSNLTAIIDRNNIQIDGNTEDVMPLEPLADKYRAFGWHVLEVDGHNIPQFIAACEEAKAIFEKPTVIIAHTIPGKGVREIERDFRWHGKPPSKDEAVQFLSELRTLGGKITSEHQ</sequence>
<feature type="domain" description="Transketolase N-terminal" evidence="4">
    <location>
        <begin position="28"/>
        <end position="289"/>
    </location>
</feature>
<protein>
    <submittedName>
        <fullName evidence="5">Transketolase domain protein</fullName>
    </submittedName>
</protein>